<dbReference type="FunFam" id="3.20.20.70:FF:000104">
    <property type="entry name" value="Thiamine biosynthetic bifunctional enzyme"/>
    <property type="match status" value="1"/>
</dbReference>
<dbReference type="Proteomes" id="UP000015453">
    <property type="component" value="Unassembled WGS sequence"/>
</dbReference>
<evidence type="ECO:0000256" key="7">
    <source>
        <dbReference type="ARBA" id="ARBA00022777"/>
    </source>
</evidence>
<dbReference type="InterPro" id="IPR029056">
    <property type="entry name" value="Ribokinase-like"/>
</dbReference>
<reference evidence="17 18" key="1">
    <citation type="journal article" date="2013" name="BMC Genomics">
        <title>The miniature genome of a carnivorous plant Genlisea aurea contains a low number of genes and short non-coding sequences.</title>
        <authorList>
            <person name="Leushkin E.V."/>
            <person name="Sutormin R.A."/>
            <person name="Nabieva E.R."/>
            <person name="Penin A.A."/>
            <person name="Kondrashov A.S."/>
            <person name="Logacheva M.D."/>
        </authorList>
    </citation>
    <scope>NUCLEOTIDE SEQUENCE [LARGE SCALE GENOMIC DNA]</scope>
</reference>
<evidence type="ECO:0000256" key="8">
    <source>
        <dbReference type="ARBA" id="ARBA00022840"/>
    </source>
</evidence>
<dbReference type="GO" id="GO:0009507">
    <property type="term" value="C:chloroplast"/>
    <property type="evidence" value="ECO:0007669"/>
    <property type="project" value="TreeGrafter"/>
</dbReference>
<evidence type="ECO:0000256" key="12">
    <source>
        <dbReference type="ARBA" id="ARBA00047334"/>
    </source>
</evidence>
<dbReference type="UniPathway" id="UPA00060">
    <property type="reaction ID" value="UER00141"/>
</dbReference>
<evidence type="ECO:0000256" key="6">
    <source>
        <dbReference type="ARBA" id="ARBA00022741"/>
    </source>
</evidence>
<comment type="caution">
    <text evidence="17">The sequence shown here is derived from an EMBL/GenBank/DDBJ whole genome shotgun (WGS) entry which is preliminary data.</text>
</comment>
<keyword evidence="8" id="KW-0067">ATP-binding</keyword>
<evidence type="ECO:0000259" key="15">
    <source>
        <dbReference type="Pfam" id="PF02581"/>
    </source>
</evidence>
<comment type="catalytic activity">
    <reaction evidence="14">
        <text>2-[(2R,5Z)-2-carboxy-4-methylthiazol-5(2H)-ylidene]ethyl phosphate + 4-amino-2-methyl-5-(diphosphooxymethyl)pyrimidine + 2 H(+) = thiamine phosphate + CO2 + diphosphate</text>
        <dbReference type="Rhea" id="RHEA:47844"/>
        <dbReference type="ChEBI" id="CHEBI:15378"/>
        <dbReference type="ChEBI" id="CHEBI:16526"/>
        <dbReference type="ChEBI" id="CHEBI:33019"/>
        <dbReference type="ChEBI" id="CHEBI:37575"/>
        <dbReference type="ChEBI" id="CHEBI:57841"/>
        <dbReference type="ChEBI" id="CHEBI:62899"/>
        <dbReference type="EC" id="2.5.1.3"/>
    </reaction>
</comment>
<evidence type="ECO:0000256" key="4">
    <source>
        <dbReference type="ARBA" id="ARBA00022679"/>
    </source>
</evidence>
<comment type="cofactor">
    <cofactor evidence="1">
        <name>Mg(2+)</name>
        <dbReference type="ChEBI" id="CHEBI:18420"/>
    </cofactor>
</comment>
<dbReference type="AlphaFoldDB" id="S8EEU3"/>
<keyword evidence="4" id="KW-0808">Transferase</keyword>
<feature type="non-terminal residue" evidence="17">
    <location>
        <position position="411"/>
    </location>
</feature>
<dbReference type="InterPro" id="IPR004399">
    <property type="entry name" value="HMP/HMP-P_kinase_dom"/>
</dbReference>
<feature type="domain" description="Pyridoxamine kinase/Phosphomethylpyrimidine kinase" evidence="16">
    <location>
        <begin position="1"/>
        <end position="185"/>
    </location>
</feature>
<dbReference type="GO" id="GO:0004789">
    <property type="term" value="F:thiamine-phosphate diphosphorylase activity"/>
    <property type="evidence" value="ECO:0007669"/>
    <property type="project" value="UniProtKB-EC"/>
</dbReference>
<name>S8EEU3_9LAMI</name>
<dbReference type="Pfam" id="PF02581">
    <property type="entry name" value="TMP-TENI"/>
    <property type="match status" value="1"/>
</dbReference>
<dbReference type="InterPro" id="IPR036206">
    <property type="entry name" value="ThiamineP_synth_sf"/>
</dbReference>
<dbReference type="SUPFAM" id="SSF53613">
    <property type="entry name" value="Ribokinase-like"/>
    <property type="match status" value="1"/>
</dbReference>
<dbReference type="InterPro" id="IPR034291">
    <property type="entry name" value="TMP_synthase"/>
</dbReference>
<accession>S8EEU3</accession>
<dbReference type="GO" id="GO:0008972">
    <property type="term" value="F:phosphomethylpyrimidine kinase activity"/>
    <property type="evidence" value="ECO:0007669"/>
    <property type="project" value="InterPro"/>
</dbReference>
<dbReference type="OrthoDB" id="10028886at2759"/>
<organism evidence="17 18">
    <name type="scientific">Genlisea aurea</name>
    <dbReference type="NCBI Taxonomy" id="192259"/>
    <lineage>
        <taxon>Eukaryota</taxon>
        <taxon>Viridiplantae</taxon>
        <taxon>Streptophyta</taxon>
        <taxon>Embryophyta</taxon>
        <taxon>Tracheophyta</taxon>
        <taxon>Spermatophyta</taxon>
        <taxon>Magnoliopsida</taxon>
        <taxon>eudicotyledons</taxon>
        <taxon>Gunneridae</taxon>
        <taxon>Pentapetalae</taxon>
        <taxon>asterids</taxon>
        <taxon>lamiids</taxon>
        <taxon>Lamiales</taxon>
        <taxon>Lentibulariaceae</taxon>
        <taxon>Genlisea</taxon>
    </lineage>
</organism>
<sequence length="411" mass="43593">VKTGMLPSPGIVKVLCDGLRDYPPKALVADPVMVSTSGDILAGSSVLTSFRDELFPIADVVTPNVKEASAILGGVPIRTVEDMRDAAKSIHRLGPRHVLVKGGDLPDSEDAVDVLFDGEGFYEFRSSRVETRNTHGTGCSLASVMAAELAKGSSVPSAVKIAKRYIATVLDYSREIRIGKGVHGPFDHLMKLKNNGGVARRPFDPTDLLLYAVTDSRMNRKWGRSIGEAVEAAVDGGATILQLREKDAETKDFLESAKTCRAICSGRGVPLLINDRIDVAVASDADGVHLGQSDMPVSVARSILGPDKIIGVSCKTPEQAEKAWIDGADYVGCGGVYPTSTKENNSVIGLEGLKRVCGASKLPVVGIGGIGVSNARRVMELGMENLKGVAVVSAVFDRESILDEARALLRE</sequence>
<dbReference type="InterPro" id="IPR013749">
    <property type="entry name" value="PM/HMP-P_kinase-1"/>
</dbReference>
<evidence type="ECO:0000256" key="2">
    <source>
        <dbReference type="ARBA" id="ARBA00005165"/>
    </source>
</evidence>
<protein>
    <recommendedName>
        <fullName evidence="3">thiamine phosphate synthase</fullName>
        <ecNumber evidence="3">2.5.1.3</ecNumber>
    </recommendedName>
</protein>
<comment type="catalytic activity">
    <reaction evidence="12">
        <text>4-methyl-5-(2-phosphooxyethyl)-thiazole + 4-amino-2-methyl-5-(diphosphooxymethyl)pyrimidine + H(+) = thiamine phosphate + diphosphate</text>
        <dbReference type="Rhea" id="RHEA:22328"/>
        <dbReference type="ChEBI" id="CHEBI:15378"/>
        <dbReference type="ChEBI" id="CHEBI:33019"/>
        <dbReference type="ChEBI" id="CHEBI:37575"/>
        <dbReference type="ChEBI" id="CHEBI:57841"/>
        <dbReference type="ChEBI" id="CHEBI:58296"/>
        <dbReference type="EC" id="2.5.1.3"/>
    </reaction>
</comment>
<dbReference type="Pfam" id="PF08543">
    <property type="entry name" value="Phos_pyr_kin"/>
    <property type="match status" value="1"/>
</dbReference>
<evidence type="ECO:0000256" key="14">
    <source>
        <dbReference type="ARBA" id="ARBA00047883"/>
    </source>
</evidence>
<evidence type="ECO:0000259" key="16">
    <source>
        <dbReference type="Pfam" id="PF08543"/>
    </source>
</evidence>
<dbReference type="EMBL" id="AUSU01001416">
    <property type="protein sequence ID" value="EPS71077.1"/>
    <property type="molecule type" value="Genomic_DNA"/>
</dbReference>
<evidence type="ECO:0000256" key="5">
    <source>
        <dbReference type="ARBA" id="ARBA00022723"/>
    </source>
</evidence>
<dbReference type="CDD" id="cd00564">
    <property type="entry name" value="TMP_TenI"/>
    <property type="match status" value="1"/>
</dbReference>
<keyword evidence="7" id="KW-0418">Kinase</keyword>
<keyword evidence="6" id="KW-0547">Nucleotide-binding</keyword>
<dbReference type="GO" id="GO:0009228">
    <property type="term" value="P:thiamine biosynthetic process"/>
    <property type="evidence" value="ECO:0007669"/>
    <property type="project" value="UniProtKB-KW"/>
</dbReference>
<dbReference type="GO" id="GO:0046872">
    <property type="term" value="F:metal ion binding"/>
    <property type="evidence" value="ECO:0007669"/>
    <property type="project" value="UniProtKB-KW"/>
</dbReference>
<keyword evidence="10" id="KW-0784">Thiamine biosynthesis</keyword>
<dbReference type="InterPro" id="IPR013785">
    <property type="entry name" value="Aldolase_TIM"/>
</dbReference>
<evidence type="ECO:0000256" key="13">
    <source>
        <dbReference type="ARBA" id="ARBA00047851"/>
    </source>
</evidence>
<feature type="domain" description="Thiamine phosphate synthase/TenI" evidence="15">
    <location>
        <begin position="210"/>
        <end position="395"/>
    </location>
</feature>
<dbReference type="PANTHER" id="PTHR20858:SF17">
    <property type="entry name" value="HYDROXYMETHYLPYRIMIDINE_PHOSPHOMETHYLPYRIMIDINE KINASE THI20-RELATED"/>
    <property type="match status" value="1"/>
</dbReference>
<evidence type="ECO:0000256" key="10">
    <source>
        <dbReference type="ARBA" id="ARBA00022977"/>
    </source>
</evidence>
<gene>
    <name evidence="17" type="ORF">M569_03682</name>
</gene>
<dbReference type="SUPFAM" id="SSF51391">
    <property type="entry name" value="Thiamin phosphate synthase"/>
    <property type="match status" value="1"/>
</dbReference>
<dbReference type="GO" id="GO:0005524">
    <property type="term" value="F:ATP binding"/>
    <property type="evidence" value="ECO:0007669"/>
    <property type="project" value="UniProtKB-KW"/>
</dbReference>
<comment type="catalytic activity">
    <reaction evidence="13">
        <text>2-(2-carboxy-4-methylthiazol-5-yl)ethyl phosphate + 4-amino-2-methyl-5-(diphosphooxymethyl)pyrimidine + 2 H(+) = thiamine phosphate + CO2 + diphosphate</text>
        <dbReference type="Rhea" id="RHEA:47848"/>
        <dbReference type="ChEBI" id="CHEBI:15378"/>
        <dbReference type="ChEBI" id="CHEBI:16526"/>
        <dbReference type="ChEBI" id="CHEBI:33019"/>
        <dbReference type="ChEBI" id="CHEBI:37575"/>
        <dbReference type="ChEBI" id="CHEBI:57841"/>
        <dbReference type="ChEBI" id="CHEBI:62890"/>
        <dbReference type="EC" id="2.5.1.3"/>
    </reaction>
</comment>
<comment type="pathway">
    <text evidence="2">Cofactor biosynthesis; thiamine diphosphate biosynthesis; thiamine phosphate from 4-amino-2-methyl-5-diphosphomethylpyrimidine and 4-methyl-5-(2-phosphoethyl)-thiazole: step 1/1.</text>
</comment>
<evidence type="ECO:0000256" key="3">
    <source>
        <dbReference type="ARBA" id="ARBA00012830"/>
    </source>
</evidence>
<dbReference type="InterPro" id="IPR022998">
    <property type="entry name" value="ThiamineP_synth_TenI"/>
</dbReference>
<evidence type="ECO:0000256" key="1">
    <source>
        <dbReference type="ARBA" id="ARBA00001946"/>
    </source>
</evidence>
<feature type="non-terminal residue" evidence="17">
    <location>
        <position position="1"/>
    </location>
</feature>
<proteinExistence type="inferred from homology"/>
<dbReference type="HAMAP" id="MF_00097">
    <property type="entry name" value="TMP_synthase"/>
    <property type="match status" value="1"/>
</dbReference>
<evidence type="ECO:0000256" key="9">
    <source>
        <dbReference type="ARBA" id="ARBA00022842"/>
    </source>
</evidence>
<dbReference type="Gene3D" id="3.20.20.70">
    <property type="entry name" value="Aldolase class I"/>
    <property type="match status" value="1"/>
</dbReference>
<dbReference type="NCBIfam" id="TIGR00693">
    <property type="entry name" value="thiE"/>
    <property type="match status" value="1"/>
</dbReference>
<dbReference type="CDD" id="cd01169">
    <property type="entry name" value="HMPP_kinase"/>
    <property type="match status" value="1"/>
</dbReference>
<keyword evidence="11" id="KW-0511">Multifunctional enzyme</keyword>
<dbReference type="Gene3D" id="3.40.1190.20">
    <property type="match status" value="1"/>
</dbReference>
<evidence type="ECO:0000256" key="11">
    <source>
        <dbReference type="ARBA" id="ARBA00023268"/>
    </source>
</evidence>
<keyword evidence="5" id="KW-0479">Metal-binding</keyword>
<dbReference type="GO" id="GO:0009229">
    <property type="term" value="P:thiamine diphosphate biosynthetic process"/>
    <property type="evidence" value="ECO:0007669"/>
    <property type="project" value="UniProtKB-UniPathway"/>
</dbReference>
<keyword evidence="18" id="KW-1185">Reference proteome</keyword>
<evidence type="ECO:0000313" key="18">
    <source>
        <dbReference type="Proteomes" id="UP000015453"/>
    </source>
</evidence>
<keyword evidence="9" id="KW-0460">Magnesium</keyword>
<evidence type="ECO:0000313" key="17">
    <source>
        <dbReference type="EMBL" id="EPS71077.1"/>
    </source>
</evidence>
<dbReference type="GO" id="GO:0008902">
    <property type="term" value="F:hydroxymethylpyrimidine kinase activity"/>
    <property type="evidence" value="ECO:0007669"/>
    <property type="project" value="TreeGrafter"/>
</dbReference>
<dbReference type="EC" id="2.5.1.3" evidence="3"/>
<dbReference type="PANTHER" id="PTHR20858">
    <property type="entry name" value="PHOSPHOMETHYLPYRIMIDINE KINASE"/>
    <property type="match status" value="1"/>
</dbReference>